<reference evidence="10 11" key="1">
    <citation type="submission" date="2018-05" db="EMBL/GenBank/DDBJ databases">
        <title>Genome of Sphingosinicella humi QZX222.</title>
        <authorList>
            <person name="Qiao Z."/>
            <person name="Wang G."/>
        </authorList>
    </citation>
    <scope>NUCLEOTIDE SEQUENCE [LARGE SCALE GENOMIC DNA]</scope>
    <source>
        <strain evidence="10 11">QZX222</strain>
    </source>
</reference>
<accession>A0A2U2J288</accession>
<gene>
    <name evidence="10" type="ORF">DF286_05945</name>
</gene>
<keyword evidence="11" id="KW-1185">Reference proteome</keyword>
<keyword evidence="3" id="KW-0328">Glycosyltransferase</keyword>
<evidence type="ECO:0000256" key="8">
    <source>
        <dbReference type="SAM" id="Phobius"/>
    </source>
</evidence>
<evidence type="ECO:0000313" key="11">
    <source>
        <dbReference type="Proteomes" id="UP000245916"/>
    </source>
</evidence>
<dbReference type="EMBL" id="QFFF01000001">
    <property type="protein sequence ID" value="PWG02457.1"/>
    <property type="molecule type" value="Genomic_DNA"/>
</dbReference>
<dbReference type="PANTHER" id="PTHR33908:SF11">
    <property type="entry name" value="MEMBRANE PROTEIN"/>
    <property type="match status" value="1"/>
</dbReference>
<dbReference type="InterPro" id="IPR050297">
    <property type="entry name" value="LipidA_mod_glycosyltrf_83"/>
</dbReference>
<keyword evidence="2" id="KW-1003">Cell membrane</keyword>
<proteinExistence type="predicted"/>
<feature type="transmembrane region" description="Helical" evidence="8">
    <location>
        <begin position="174"/>
        <end position="205"/>
    </location>
</feature>
<feature type="transmembrane region" description="Helical" evidence="8">
    <location>
        <begin position="280"/>
        <end position="299"/>
    </location>
</feature>
<evidence type="ECO:0000256" key="2">
    <source>
        <dbReference type="ARBA" id="ARBA00022475"/>
    </source>
</evidence>
<feature type="transmembrane region" description="Helical" evidence="8">
    <location>
        <begin position="306"/>
        <end position="326"/>
    </location>
</feature>
<dbReference type="RefSeq" id="WP_109270596.1">
    <property type="nucleotide sequence ID" value="NZ_QFFF01000001.1"/>
</dbReference>
<evidence type="ECO:0000259" key="9">
    <source>
        <dbReference type="Pfam" id="PF13231"/>
    </source>
</evidence>
<feature type="transmembrane region" description="Helical" evidence="8">
    <location>
        <begin position="332"/>
        <end position="350"/>
    </location>
</feature>
<feature type="domain" description="Glycosyltransferase RgtA/B/C/D-like" evidence="9">
    <location>
        <begin position="83"/>
        <end position="226"/>
    </location>
</feature>
<dbReference type="GO" id="GO:0005886">
    <property type="term" value="C:plasma membrane"/>
    <property type="evidence" value="ECO:0007669"/>
    <property type="project" value="UniProtKB-SubCell"/>
</dbReference>
<organism evidence="10 11">
    <name type="scientific">Allosphingosinicella humi</name>
    <dbReference type="NCBI Taxonomy" id="2068657"/>
    <lineage>
        <taxon>Bacteria</taxon>
        <taxon>Pseudomonadati</taxon>
        <taxon>Pseudomonadota</taxon>
        <taxon>Alphaproteobacteria</taxon>
        <taxon>Sphingomonadales</taxon>
        <taxon>Sphingomonadaceae</taxon>
        <taxon>Allosphingosinicella</taxon>
    </lineage>
</organism>
<feature type="transmembrane region" description="Helical" evidence="8">
    <location>
        <begin position="78"/>
        <end position="111"/>
    </location>
</feature>
<feature type="transmembrane region" description="Helical" evidence="8">
    <location>
        <begin position="357"/>
        <end position="375"/>
    </location>
</feature>
<dbReference type="InterPro" id="IPR038731">
    <property type="entry name" value="RgtA/B/C-like"/>
</dbReference>
<evidence type="ECO:0000256" key="4">
    <source>
        <dbReference type="ARBA" id="ARBA00022679"/>
    </source>
</evidence>
<dbReference type="PANTHER" id="PTHR33908">
    <property type="entry name" value="MANNOSYLTRANSFERASE YKCB-RELATED"/>
    <property type="match status" value="1"/>
</dbReference>
<evidence type="ECO:0000256" key="5">
    <source>
        <dbReference type="ARBA" id="ARBA00022692"/>
    </source>
</evidence>
<evidence type="ECO:0000313" key="10">
    <source>
        <dbReference type="EMBL" id="PWG02457.1"/>
    </source>
</evidence>
<evidence type="ECO:0000256" key="7">
    <source>
        <dbReference type="ARBA" id="ARBA00023136"/>
    </source>
</evidence>
<comment type="subcellular location">
    <subcellularLocation>
        <location evidence="1">Cell membrane</location>
        <topology evidence="1">Multi-pass membrane protein</topology>
    </subcellularLocation>
</comment>
<dbReference type="AlphaFoldDB" id="A0A2U2J288"/>
<dbReference type="GO" id="GO:0009103">
    <property type="term" value="P:lipopolysaccharide biosynthetic process"/>
    <property type="evidence" value="ECO:0007669"/>
    <property type="project" value="UniProtKB-ARBA"/>
</dbReference>
<dbReference type="GO" id="GO:0016763">
    <property type="term" value="F:pentosyltransferase activity"/>
    <property type="evidence" value="ECO:0007669"/>
    <property type="project" value="TreeGrafter"/>
</dbReference>
<comment type="caution">
    <text evidence="10">The sequence shown here is derived from an EMBL/GenBank/DDBJ whole genome shotgun (WGS) entry which is preliminary data.</text>
</comment>
<sequence length="491" mass="51341">MASVHPQAPTGNSRTAAAADPWRWAGLLSVVALGAAAAAIGWTGYIASDDASYYGGAAEWLRSAPFAGDSHWTTRFPLILSLAAAMLIVGVGPAALTVTSLFWFIAFVATGAGLATRIGGRKVGWLTAVLLATLPLSAVAASVVNCDLPEATFLMLGLWWLAGVVGQDGQERSAAAAGICFGLAVLCRETAVLALAGFAPLFLLGRPLPRRILMVAAAGAAVVLALEMLFQFALTGDPLHRYMLAFNHSDTLSRAANLEGNLLLHPLIDPLLVLLVNNEFGLLFWVMALALATGAVRGLGPRRKNALILCIALGLASALLIALLSAKLVLNPRYFTITTVAAAIIAALWLSRLKMPLAALVLTGMVGLNLLLLSAQNNNPQWPAYALVEAALDHPGQMVAADEELIRRAELPLGWSRVDNVVPAGAPASLRLIEQSADAPPAIAFYPSPPTPLGSLLRRLGLSDSLPAAAETRLMNLNPTMIVVEAPAAPK</sequence>
<keyword evidence="4" id="KW-0808">Transferase</keyword>
<feature type="transmembrane region" description="Helical" evidence="8">
    <location>
        <begin position="24"/>
        <end position="45"/>
    </location>
</feature>
<evidence type="ECO:0000256" key="1">
    <source>
        <dbReference type="ARBA" id="ARBA00004651"/>
    </source>
</evidence>
<dbReference type="Pfam" id="PF13231">
    <property type="entry name" value="PMT_2"/>
    <property type="match status" value="1"/>
</dbReference>
<keyword evidence="6 8" id="KW-1133">Transmembrane helix</keyword>
<dbReference type="Proteomes" id="UP000245916">
    <property type="component" value="Unassembled WGS sequence"/>
</dbReference>
<protein>
    <recommendedName>
        <fullName evidence="9">Glycosyltransferase RgtA/B/C/D-like domain-containing protein</fullName>
    </recommendedName>
</protein>
<name>A0A2U2J288_9SPHN</name>
<evidence type="ECO:0000256" key="3">
    <source>
        <dbReference type="ARBA" id="ARBA00022676"/>
    </source>
</evidence>
<keyword evidence="5 8" id="KW-0812">Transmembrane</keyword>
<evidence type="ECO:0000256" key="6">
    <source>
        <dbReference type="ARBA" id="ARBA00022989"/>
    </source>
</evidence>
<keyword evidence="7 8" id="KW-0472">Membrane</keyword>
<dbReference type="OrthoDB" id="7535304at2"/>
<feature type="transmembrane region" description="Helical" evidence="8">
    <location>
        <begin position="212"/>
        <end position="234"/>
    </location>
</feature>
<feature type="transmembrane region" description="Helical" evidence="8">
    <location>
        <begin position="123"/>
        <end position="144"/>
    </location>
</feature>